<dbReference type="InterPro" id="IPR019762">
    <property type="entry name" value="Dynamin_GTPase_CS"/>
</dbReference>
<accession>A0A4S4DDE8</accession>
<keyword evidence="5" id="KW-0630">Potassium</keyword>
<feature type="transmembrane region" description="Helical" evidence="11">
    <location>
        <begin position="1205"/>
        <end position="1229"/>
    </location>
</feature>
<dbReference type="GO" id="GO:0003924">
    <property type="term" value="F:GTPase activity"/>
    <property type="evidence" value="ECO:0007669"/>
    <property type="project" value="InterPro"/>
</dbReference>
<dbReference type="PRINTS" id="PR00195">
    <property type="entry name" value="DYNAMIN"/>
</dbReference>
<gene>
    <name evidence="13" type="ORF">TEA_002061</name>
</gene>
<feature type="transmembrane region" description="Helical" evidence="11">
    <location>
        <begin position="1109"/>
        <end position="1127"/>
    </location>
</feature>
<dbReference type="GO" id="GO:0016020">
    <property type="term" value="C:membrane"/>
    <property type="evidence" value="ECO:0007669"/>
    <property type="project" value="UniProtKB-SubCell"/>
</dbReference>
<keyword evidence="14" id="KW-1185">Reference proteome</keyword>
<comment type="caution">
    <text evidence="13">The sequence shown here is derived from an EMBL/GenBank/DDBJ whole genome shotgun (WGS) entry which is preliminary data.</text>
</comment>
<evidence type="ECO:0000313" key="13">
    <source>
        <dbReference type="EMBL" id="THG00679.1"/>
    </source>
</evidence>
<dbReference type="InterPro" id="IPR027417">
    <property type="entry name" value="P-loop_NTPase"/>
</dbReference>
<dbReference type="GO" id="GO:1902600">
    <property type="term" value="P:proton transmembrane transport"/>
    <property type="evidence" value="ECO:0007669"/>
    <property type="project" value="InterPro"/>
</dbReference>
<name>A0A4S4DDE8_CAMSN</name>
<dbReference type="Pfam" id="PF09759">
    <property type="entry name" value="Atx10homo_assoc"/>
    <property type="match status" value="1"/>
</dbReference>
<feature type="transmembrane region" description="Helical" evidence="11">
    <location>
        <begin position="1065"/>
        <end position="1089"/>
    </location>
</feature>
<dbReference type="GO" id="GO:0005525">
    <property type="term" value="F:GTP binding"/>
    <property type="evidence" value="ECO:0007669"/>
    <property type="project" value="UniProtKB-KW"/>
</dbReference>
<keyword evidence="2" id="KW-0813">Transport</keyword>
<dbReference type="PROSITE" id="PS00410">
    <property type="entry name" value="G_DYNAMIN_1"/>
    <property type="match status" value="1"/>
</dbReference>
<keyword evidence="4 11" id="KW-0812">Transmembrane</keyword>
<evidence type="ECO:0000256" key="6">
    <source>
        <dbReference type="ARBA" id="ARBA00022989"/>
    </source>
</evidence>
<feature type="transmembrane region" description="Helical" evidence="11">
    <location>
        <begin position="1148"/>
        <end position="1169"/>
    </location>
</feature>
<keyword evidence="10" id="KW-0342">GTP-binding</keyword>
<sequence length="1570" mass="174059">MDGNSSSVHFVPENIFQPLLIASNSSTPEKALEILIEASRNPDGRLDLASKNILPMVLQLCQILSYPSSSRILLLCLKLLRNLCAGELTNQNSFVEHNGVGIVLTVLDSVRELDLDYGLIRMGLQVLANVSLAGEKHQCAIWYKLFPLKFVEIASMRRRETCDPLCMVIYTCCDGSNGLIDEVCGDQGLPIMVEIVRTASIVGFGEDWIKLLLSRICLEENQFPPLFRRLSPVGAFENIQDVNFRDDAVVSEQAFLLNIVSKILNERLGEISISNDFALSVLGILKRVVGAVDRVSRGKSGLPTGSVVVDVIGYSLTILRDICAHDGVGGGSKEDGSVDVVNSLLSSGLLELLLCLLRDLEPPTIIKKAMKQSEGQEGTTSNSSKPCPYKGFRCDIVGIIGNCAYQRRHVQDEIRQRNAVLLLLQQCVTDEDNPFLREWGIWSVRNLLEGNEENQQLVAELQHQGSVDVPEISGLGLRVEVDEKTRRAKLSSGKSSVLESVVGKDFLPRGSGIVTRRPLVLQLHRIDEGREYAEFIHLAKKKFTDFGIFLVAEISDAKSLVVSCAAAVRKEIADETDQATSRSKQISTVPIYLSLYSPNVVNLTLIDLPGLTKVAIGEIANLNVCTSFLVIILIVLIIVDGQSESIVQDIENMVRSYIEKFEVLSSLHPTPAVCGFPTEEALVLIAETVVRDLKGRDVDGIVVEGVPPWDSLAILHDIRCHRSRSRIELSWIPRNANHIAHWLASCNLKGKLPLDWVRNPPSEFLALLVFVSPLLEVDISRAKQTMANSKGEVIVPFNFSNFNSLYTCEYFGSSVSSKGLFRRDDPLLHPLPILTLQLGAVIITSSIFQILLKPFKQPRFVSHMLAGIILGPSIFQYLNNGIFYSKLFNGKQSIIADVLELVSFSYFGFLIGVRTDISLITSTGKLSWIVGIATSILPVALAVPTAHGLSKSYPSIGPSLNTISVLGGTTSFHVTSILLEDLHLLNSEIGRLALSCSLISNLCGMLIKSLSSLASQAQFMHTGALSLFQVEIGRFLVILIIIFILRPVMFYMMKKIPEGSTIKESHLAVITIMLFGTMLTSETLGLQAYFGGMVLGFAVPSGPPLGSGLAKKLNLIMFALMLPAYIIDTGRHVNVMLVHKMNYGPVELVVHLGYMGKFIAAVVPARHFGMPFADAFSLGFILTSQGFFDIMLFKRALRFSLLDEGLYSILTITAVFYAAVITPIISILYNPSKRYANYRRRTIQHSRGDTELRILVSIHEEETIFSLMNLLKASHSTRARPLGVYILDLMELAGREHPLLINHQFHKRNRSSNATRTDRIINAFRHHEHLRQGLVKFQFFTAITPYDTMHDDICVMALERSTSLLVITFQNSDSSKVRSVKKNVLDKAPCSVGILVNKKIFTYFVNESLQEDTFLVCVIFTGGPDSREALAYGMRMAENPRTKVNVIQFVGEDEFITDLMDAKLDLKMINEFRSVYKDSRRVEFRNVTVHDGAETSRVLLSLDDKYNFILVGRRVNKESSVVSGLTEWNNYIEELGIIGDILASSDMKSNASVLVLQQQSTVEDMMKKFG</sequence>
<evidence type="ECO:0000259" key="12">
    <source>
        <dbReference type="SMART" id="SM00053"/>
    </source>
</evidence>
<reference evidence="13 14" key="1">
    <citation type="journal article" date="2018" name="Proc. Natl. Acad. Sci. U.S.A.">
        <title>Draft genome sequence of Camellia sinensis var. sinensis provides insights into the evolution of the tea genome and tea quality.</title>
        <authorList>
            <person name="Wei C."/>
            <person name="Yang H."/>
            <person name="Wang S."/>
            <person name="Zhao J."/>
            <person name="Liu C."/>
            <person name="Gao L."/>
            <person name="Xia E."/>
            <person name="Lu Y."/>
            <person name="Tai Y."/>
            <person name="She G."/>
            <person name="Sun J."/>
            <person name="Cao H."/>
            <person name="Tong W."/>
            <person name="Gao Q."/>
            <person name="Li Y."/>
            <person name="Deng W."/>
            <person name="Jiang X."/>
            <person name="Wang W."/>
            <person name="Chen Q."/>
            <person name="Zhang S."/>
            <person name="Li H."/>
            <person name="Wu J."/>
            <person name="Wang P."/>
            <person name="Li P."/>
            <person name="Shi C."/>
            <person name="Zheng F."/>
            <person name="Jian J."/>
            <person name="Huang B."/>
            <person name="Shan D."/>
            <person name="Shi M."/>
            <person name="Fang C."/>
            <person name="Yue Y."/>
            <person name="Li F."/>
            <person name="Li D."/>
            <person name="Wei S."/>
            <person name="Han B."/>
            <person name="Jiang C."/>
            <person name="Yin Y."/>
            <person name="Xia T."/>
            <person name="Zhang Z."/>
            <person name="Bennetzen J.L."/>
            <person name="Zhao S."/>
            <person name="Wan X."/>
        </authorList>
    </citation>
    <scope>NUCLEOTIDE SEQUENCE [LARGE SCALE GENOMIC DNA]</scope>
    <source>
        <strain evidence="14">cv. Shuchazao</strain>
        <tissue evidence="13">Leaf</tissue>
    </source>
</reference>
<dbReference type="PANTHER" id="PTHR32468">
    <property type="entry name" value="CATION/H + ANTIPORTER"/>
    <property type="match status" value="1"/>
</dbReference>
<proteinExistence type="inferred from homology"/>
<comment type="similarity">
    <text evidence="9">Belongs to the monovalent cation:proton antiporter 2 (CPA2) transporter (TC 2.A.37) family. CHX (TC 2.A.37.4) subfamily.</text>
</comment>
<dbReference type="GO" id="GO:0012505">
    <property type="term" value="C:endomembrane system"/>
    <property type="evidence" value="ECO:0007669"/>
    <property type="project" value="TreeGrafter"/>
</dbReference>
<keyword evidence="10" id="KW-0547">Nucleotide-binding</keyword>
<organism evidence="13 14">
    <name type="scientific">Camellia sinensis var. sinensis</name>
    <name type="common">China tea</name>
    <dbReference type="NCBI Taxonomy" id="542762"/>
    <lineage>
        <taxon>Eukaryota</taxon>
        <taxon>Viridiplantae</taxon>
        <taxon>Streptophyta</taxon>
        <taxon>Embryophyta</taxon>
        <taxon>Tracheophyta</taxon>
        <taxon>Spermatophyta</taxon>
        <taxon>Magnoliopsida</taxon>
        <taxon>eudicotyledons</taxon>
        <taxon>Gunneridae</taxon>
        <taxon>Pentapetalae</taxon>
        <taxon>asterids</taxon>
        <taxon>Ericales</taxon>
        <taxon>Theaceae</taxon>
        <taxon>Camellia</taxon>
    </lineage>
</organism>
<evidence type="ECO:0000256" key="3">
    <source>
        <dbReference type="ARBA" id="ARBA00022538"/>
    </source>
</evidence>
<dbReference type="InterPro" id="IPR016024">
    <property type="entry name" value="ARM-type_fold"/>
</dbReference>
<comment type="subcellular location">
    <subcellularLocation>
        <location evidence="1">Membrane</location>
        <topology evidence="1">Multi-pass membrane protein</topology>
    </subcellularLocation>
</comment>
<feature type="transmembrane region" description="Helical" evidence="11">
    <location>
        <begin position="894"/>
        <end position="913"/>
    </location>
</feature>
<keyword evidence="8 11" id="KW-0472">Membrane</keyword>
<dbReference type="Pfam" id="PF00999">
    <property type="entry name" value="Na_H_Exchanger"/>
    <property type="match status" value="1"/>
</dbReference>
<dbReference type="InterPro" id="IPR057290">
    <property type="entry name" value="CHX17_C"/>
</dbReference>
<evidence type="ECO:0000313" key="14">
    <source>
        <dbReference type="Proteomes" id="UP000306102"/>
    </source>
</evidence>
<dbReference type="InterPro" id="IPR011989">
    <property type="entry name" value="ARM-like"/>
</dbReference>
<dbReference type="Gene3D" id="1.25.10.10">
    <property type="entry name" value="Leucine-rich Repeat Variant"/>
    <property type="match status" value="2"/>
</dbReference>
<dbReference type="Pfam" id="PF00350">
    <property type="entry name" value="Dynamin_N"/>
    <property type="match status" value="1"/>
</dbReference>
<evidence type="ECO:0000256" key="8">
    <source>
        <dbReference type="ARBA" id="ARBA00023136"/>
    </source>
</evidence>
<dbReference type="InterPro" id="IPR022812">
    <property type="entry name" value="Dynamin"/>
</dbReference>
<evidence type="ECO:0000256" key="7">
    <source>
        <dbReference type="ARBA" id="ARBA00023065"/>
    </source>
</evidence>
<feature type="transmembrane region" description="Helical" evidence="11">
    <location>
        <begin position="925"/>
        <end position="943"/>
    </location>
</feature>
<feature type="transmembrane region" description="Helical" evidence="11">
    <location>
        <begin position="864"/>
        <end position="882"/>
    </location>
</feature>
<dbReference type="InterPro" id="IPR038770">
    <property type="entry name" value="Na+/solute_symporter_sf"/>
</dbReference>
<evidence type="ECO:0000256" key="4">
    <source>
        <dbReference type="ARBA" id="ARBA00022692"/>
    </source>
</evidence>
<dbReference type="Gene3D" id="1.20.1530.20">
    <property type="match status" value="1"/>
</dbReference>
<feature type="domain" description="Dynamin GTPase" evidence="12">
    <location>
        <begin position="451"/>
        <end position="730"/>
    </location>
</feature>
<evidence type="ECO:0000256" key="1">
    <source>
        <dbReference type="ARBA" id="ARBA00004141"/>
    </source>
</evidence>
<keyword evidence="6 11" id="KW-1133">Transmembrane helix</keyword>
<protein>
    <recommendedName>
        <fullName evidence="12">Dynamin GTPase domain-containing protein</fullName>
    </recommendedName>
</protein>
<dbReference type="InterPro" id="IPR001401">
    <property type="entry name" value="Dynamin_GTPase"/>
</dbReference>
<dbReference type="SUPFAM" id="SSF52540">
    <property type="entry name" value="P-loop containing nucleoside triphosphate hydrolases"/>
    <property type="match status" value="1"/>
</dbReference>
<keyword evidence="7" id="KW-0406">Ion transport</keyword>
<dbReference type="SMART" id="SM00053">
    <property type="entry name" value="DYNc"/>
    <property type="match status" value="1"/>
</dbReference>
<keyword evidence="3" id="KW-0633">Potassium transport</keyword>
<evidence type="ECO:0000256" key="2">
    <source>
        <dbReference type="ARBA" id="ARBA00022448"/>
    </source>
</evidence>
<dbReference type="GO" id="GO:0015297">
    <property type="term" value="F:antiporter activity"/>
    <property type="evidence" value="ECO:0007669"/>
    <property type="project" value="InterPro"/>
</dbReference>
<dbReference type="GO" id="GO:0006813">
    <property type="term" value="P:potassium ion transport"/>
    <property type="evidence" value="ECO:0007669"/>
    <property type="project" value="UniProtKB-KW"/>
</dbReference>
<feature type="transmembrane region" description="Helical" evidence="11">
    <location>
        <begin position="831"/>
        <end position="852"/>
    </location>
</feature>
<dbReference type="GO" id="GO:0006885">
    <property type="term" value="P:regulation of pH"/>
    <property type="evidence" value="ECO:0007669"/>
    <property type="project" value="TreeGrafter"/>
</dbReference>
<dbReference type="Proteomes" id="UP000306102">
    <property type="component" value="Unassembled WGS sequence"/>
</dbReference>
<comment type="similarity">
    <text evidence="10">Belongs to the TRAFAC class dynamin-like GTPase superfamily. Dynamin/Fzo/YdjA family.</text>
</comment>
<dbReference type="Gene3D" id="3.40.50.300">
    <property type="entry name" value="P-loop containing nucleotide triphosphate hydrolases"/>
    <property type="match status" value="1"/>
</dbReference>
<dbReference type="EMBL" id="SDRB02011615">
    <property type="protein sequence ID" value="THG00679.1"/>
    <property type="molecule type" value="Genomic_DNA"/>
</dbReference>
<dbReference type="InterPro" id="IPR050794">
    <property type="entry name" value="CPA2_transporter"/>
</dbReference>
<dbReference type="InterPro" id="IPR006153">
    <property type="entry name" value="Cation/H_exchanger_TM"/>
</dbReference>
<dbReference type="InterPro" id="IPR045063">
    <property type="entry name" value="Dynamin_N"/>
</dbReference>
<dbReference type="Pfam" id="PF23259">
    <property type="entry name" value="CHX17_C"/>
    <property type="match status" value="1"/>
</dbReference>
<dbReference type="InterPro" id="IPR019156">
    <property type="entry name" value="Ataxin-10_domain"/>
</dbReference>
<evidence type="ECO:0000256" key="5">
    <source>
        <dbReference type="ARBA" id="ARBA00022958"/>
    </source>
</evidence>
<dbReference type="STRING" id="542762.A0A4S4DDE8"/>
<dbReference type="SUPFAM" id="SSF48371">
    <property type="entry name" value="ARM repeat"/>
    <property type="match status" value="1"/>
</dbReference>
<evidence type="ECO:0000256" key="10">
    <source>
        <dbReference type="RuleBase" id="RU003932"/>
    </source>
</evidence>
<dbReference type="PANTHER" id="PTHR32468:SF96">
    <property type="entry name" value="CATION_H(+) ANTIPORTER 26-RELATED"/>
    <property type="match status" value="1"/>
</dbReference>
<feature type="transmembrane region" description="Helical" evidence="11">
    <location>
        <begin position="1032"/>
        <end position="1053"/>
    </location>
</feature>
<evidence type="ECO:0000256" key="11">
    <source>
        <dbReference type="SAM" id="Phobius"/>
    </source>
</evidence>
<evidence type="ECO:0000256" key="9">
    <source>
        <dbReference type="ARBA" id="ARBA00038341"/>
    </source>
</evidence>